<sequence length="73" mass="8335">MIGDHKDSNCDADCDSKCSPFYSCGNCLCFPIQLQVQTTNFRSKIVSKCKSQNYYYQFDGSSSFNDTIWQPPQ</sequence>
<keyword evidence="2" id="KW-1185">Reference proteome</keyword>
<comment type="caution">
    <text evidence="1">The sequence shown here is derived from an EMBL/GenBank/DDBJ whole genome shotgun (WGS) entry which is preliminary data.</text>
</comment>
<proteinExistence type="predicted"/>
<name>A0ABR7J937_9FLAO</name>
<organism evidence="1 2">
    <name type="scientific">Flavobacterium kayseriense</name>
    <dbReference type="NCBI Taxonomy" id="2764714"/>
    <lineage>
        <taxon>Bacteria</taxon>
        <taxon>Pseudomonadati</taxon>
        <taxon>Bacteroidota</taxon>
        <taxon>Flavobacteriia</taxon>
        <taxon>Flavobacteriales</taxon>
        <taxon>Flavobacteriaceae</taxon>
        <taxon>Flavobacterium</taxon>
    </lineage>
</organism>
<dbReference type="Proteomes" id="UP000629963">
    <property type="component" value="Unassembled WGS sequence"/>
</dbReference>
<gene>
    <name evidence="1" type="ORF">H8R23_10520</name>
</gene>
<reference evidence="1 2" key="1">
    <citation type="submission" date="2020-08" db="EMBL/GenBank/DDBJ databases">
        <title>Description of novel Flavobacterium F-380 isolate.</title>
        <authorList>
            <person name="Saticioglu I.B."/>
            <person name="Duman M."/>
            <person name="Altun S."/>
        </authorList>
    </citation>
    <scope>NUCLEOTIDE SEQUENCE [LARGE SCALE GENOMIC DNA]</scope>
    <source>
        <strain evidence="1 2">F-380</strain>
    </source>
</reference>
<accession>A0ABR7J937</accession>
<protein>
    <submittedName>
        <fullName evidence="1">Uncharacterized protein</fullName>
    </submittedName>
</protein>
<evidence type="ECO:0000313" key="1">
    <source>
        <dbReference type="EMBL" id="MBC5841839.1"/>
    </source>
</evidence>
<evidence type="ECO:0000313" key="2">
    <source>
        <dbReference type="Proteomes" id="UP000629963"/>
    </source>
</evidence>
<dbReference type="EMBL" id="JACRUJ010000003">
    <property type="protein sequence ID" value="MBC5841839.1"/>
    <property type="molecule type" value="Genomic_DNA"/>
</dbReference>